<dbReference type="AlphaFoldDB" id="A0A8J2VC91"/>
<proteinExistence type="predicted"/>
<reference evidence="1" key="1">
    <citation type="journal article" date="2014" name="Int. J. Syst. Evol. Microbiol.">
        <title>Complete genome sequence of Corynebacterium casei LMG S-19264T (=DSM 44701T), isolated from a smear-ripened cheese.</title>
        <authorList>
            <consortium name="US DOE Joint Genome Institute (JGI-PGF)"/>
            <person name="Walter F."/>
            <person name="Albersmeier A."/>
            <person name="Kalinowski J."/>
            <person name="Ruckert C."/>
        </authorList>
    </citation>
    <scope>NUCLEOTIDE SEQUENCE</scope>
    <source>
        <strain evidence="1">CGMCC 1.15179</strain>
    </source>
</reference>
<evidence type="ECO:0000313" key="2">
    <source>
        <dbReference type="Proteomes" id="UP000625210"/>
    </source>
</evidence>
<protein>
    <submittedName>
        <fullName evidence="1">Uncharacterized protein</fullName>
    </submittedName>
</protein>
<dbReference type="Proteomes" id="UP000625210">
    <property type="component" value="Unassembled WGS sequence"/>
</dbReference>
<comment type="caution">
    <text evidence="1">The sequence shown here is derived from an EMBL/GenBank/DDBJ whole genome shotgun (WGS) entry which is preliminary data.</text>
</comment>
<gene>
    <name evidence="1" type="ORF">GCM10011571_01020</name>
</gene>
<dbReference type="EMBL" id="BMHQ01000001">
    <property type="protein sequence ID" value="GGE03887.1"/>
    <property type="molecule type" value="Genomic_DNA"/>
</dbReference>
<sequence>MGESLNGTWRYSLDEAYTLGAGHGTLSLTVFGICIKMGKGG</sequence>
<keyword evidence="2" id="KW-1185">Reference proteome</keyword>
<reference evidence="1" key="2">
    <citation type="submission" date="2020-09" db="EMBL/GenBank/DDBJ databases">
        <authorList>
            <person name="Sun Q."/>
            <person name="Zhou Y."/>
        </authorList>
    </citation>
    <scope>NUCLEOTIDE SEQUENCE</scope>
    <source>
        <strain evidence="1">CGMCC 1.15179</strain>
    </source>
</reference>
<organism evidence="1 2">
    <name type="scientific">Marinithermofilum abyssi</name>
    <dbReference type="NCBI Taxonomy" id="1571185"/>
    <lineage>
        <taxon>Bacteria</taxon>
        <taxon>Bacillati</taxon>
        <taxon>Bacillota</taxon>
        <taxon>Bacilli</taxon>
        <taxon>Bacillales</taxon>
        <taxon>Thermoactinomycetaceae</taxon>
        <taxon>Marinithermofilum</taxon>
    </lineage>
</organism>
<name>A0A8J2VC91_9BACL</name>
<accession>A0A8J2VC91</accession>
<evidence type="ECO:0000313" key="1">
    <source>
        <dbReference type="EMBL" id="GGE03887.1"/>
    </source>
</evidence>